<keyword evidence="3" id="KW-0808">Transferase</keyword>
<gene>
    <name evidence="3" type="ORF">MNEG_8652</name>
</gene>
<dbReference type="GeneID" id="25741527"/>
<dbReference type="RefSeq" id="XP_013898327.1">
    <property type="nucleotide sequence ID" value="XM_014042873.1"/>
</dbReference>
<dbReference type="GO" id="GO:0008168">
    <property type="term" value="F:methyltransferase activity"/>
    <property type="evidence" value="ECO:0007669"/>
    <property type="project" value="UniProtKB-KW"/>
</dbReference>
<dbReference type="Pfam" id="PF00856">
    <property type="entry name" value="SET"/>
    <property type="match status" value="1"/>
</dbReference>
<evidence type="ECO:0000313" key="4">
    <source>
        <dbReference type="Proteomes" id="UP000054498"/>
    </source>
</evidence>
<organism evidence="3 4">
    <name type="scientific">Monoraphidium neglectum</name>
    <dbReference type="NCBI Taxonomy" id="145388"/>
    <lineage>
        <taxon>Eukaryota</taxon>
        <taxon>Viridiplantae</taxon>
        <taxon>Chlorophyta</taxon>
        <taxon>core chlorophytes</taxon>
        <taxon>Chlorophyceae</taxon>
        <taxon>CS clade</taxon>
        <taxon>Sphaeropleales</taxon>
        <taxon>Selenastraceae</taxon>
        <taxon>Monoraphidium</taxon>
    </lineage>
</organism>
<dbReference type="STRING" id="145388.A0A0D2JJ17"/>
<dbReference type="OrthoDB" id="5945798at2759"/>
<evidence type="ECO:0000313" key="3">
    <source>
        <dbReference type="EMBL" id="KIY99307.1"/>
    </source>
</evidence>
<dbReference type="SUPFAM" id="SSF82199">
    <property type="entry name" value="SET domain"/>
    <property type="match status" value="1"/>
</dbReference>
<keyword evidence="4" id="KW-1185">Reference proteome</keyword>
<dbReference type="InterPro" id="IPR053209">
    <property type="entry name" value="Gramillin-biosynth_MTr"/>
</dbReference>
<dbReference type="AlphaFoldDB" id="A0A0D2JJ17"/>
<accession>A0A0D2JJ17</accession>
<feature type="region of interest" description="Disordered" evidence="1">
    <location>
        <begin position="98"/>
        <end position="155"/>
    </location>
</feature>
<keyword evidence="3" id="KW-0489">Methyltransferase</keyword>
<dbReference type="InterPro" id="IPR046341">
    <property type="entry name" value="SET_dom_sf"/>
</dbReference>
<dbReference type="KEGG" id="mng:MNEG_8652"/>
<evidence type="ECO:0000259" key="2">
    <source>
        <dbReference type="Pfam" id="PF00856"/>
    </source>
</evidence>
<sequence>MQLRPRIGPAAHSGLPVRLTWRAGVQPRARRTLPVAAAAAAPTQPDEKLYTAKQPPAAWLGPVQAARYAGPTGRGLEAARTMAGGELLLVSEPLALVEQAGGDDEDEAESRDSGGRDGAAGAATRPEARGGGEEGEEEEGAEEGGGGGGEGAAYVPTDADVDAMVAQLQGRRDARAEGWLSALDDGTPERASQLPDFRALASASSDPPPEGERADEDPDLWDPDLLADLVDLNYTCGREDGALSALRGAPQRDLVGLWPEAALLNHSCAPNTASLILEGRLLVRASRPVGKQVEVTTSYLAGPLLLAPLQQRQAALRDARGFACRCVRCRDEARQDPNLLQLVDDVIDACGGLEADLADAVVAGREAEVASIRDQLAAFIEVVDAAFNKLALPQRSQIYIQASLFRLYELAALATAAAGEEQPRLLELLAALSGEVAPGGEEHVYWARRYRTIVEETEGDDGRLDGSLRQADQACFAAHVARYGQLSRPLYRRLMQAAELAEAGSEEEWEDE</sequence>
<reference evidence="3 4" key="1">
    <citation type="journal article" date="2013" name="BMC Genomics">
        <title>Reconstruction of the lipid metabolism for the microalga Monoraphidium neglectum from its genome sequence reveals characteristics suitable for biofuel production.</title>
        <authorList>
            <person name="Bogen C."/>
            <person name="Al-Dilaimi A."/>
            <person name="Albersmeier A."/>
            <person name="Wichmann J."/>
            <person name="Grundmann M."/>
            <person name="Rupp O."/>
            <person name="Lauersen K.J."/>
            <person name="Blifernez-Klassen O."/>
            <person name="Kalinowski J."/>
            <person name="Goesmann A."/>
            <person name="Mussgnug J.H."/>
            <person name="Kruse O."/>
        </authorList>
    </citation>
    <scope>NUCLEOTIDE SEQUENCE [LARGE SCALE GENOMIC DNA]</scope>
    <source>
        <strain evidence="3 4">SAG 48.87</strain>
    </source>
</reference>
<feature type="region of interest" description="Disordered" evidence="1">
    <location>
        <begin position="183"/>
        <end position="221"/>
    </location>
</feature>
<name>A0A0D2JJ17_9CHLO</name>
<evidence type="ECO:0000256" key="1">
    <source>
        <dbReference type="SAM" id="MobiDB-lite"/>
    </source>
</evidence>
<proteinExistence type="predicted"/>
<dbReference type="PANTHER" id="PTHR47643:SF2">
    <property type="entry name" value="TPR DOMAIN PROTEIN (AFU_ORTHOLOGUE AFUA_5G12710)"/>
    <property type="match status" value="1"/>
</dbReference>
<dbReference type="GO" id="GO:0032259">
    <property type="term" value="P:methylation"/>
    <property type="evidence" value="ECO:0007669"/>
    <property type="project" value="UniProtKB-KW"/>
</dbReference>
<dbReference type="CDD" id="cd20071">
    <property type="entry name" value="SET_SMYD"/>
    <property type="match status" value="1"/>
</dbReference>
<protein>
    <submittedName>
        <fullName evidence="3">Histone methyltransferase</fullName>
    </submittedName>
</protein>
<feature type="domain" description="SET" evidence="2">
    <location>
        <begin position="259"/>
        <end position="299"/>
    </location>
</feature>
<dbReference type="PANTHER" id="PTHR47643">
    <property type="entry name" value="TPR DOMAIN PROTEIN (AFU_ORTHOLOGUE AFUA_5G12710)"/>
    <property type="match status" value="1"/>
</dbReference>
<dbReference type="Proteomes" id="UP000054498">
    <property type="component" value="Unassembled WGS sequence"/>
</dbReference>
<dbReference type="EMBL" id="KK101885">
    <property type="protein sequence ID" value="KIY99307.1"/>
    <property type="molecule type" value="Genomic_DNA"/>
</dbReference>
<feature type="compositionally biased region" description="Acidic residues" evidence="1">
    <location>
        <begin position="133"/>
        <end position="142"/>
    </location>
</feature>
<dbReference type="Gene3D" id="2.170.270.10">
    <property type="entry name" value="SET domain"/>
    <property type="match status" value="1"/>
</dbReference>
<dbReference type="InterPro" id="IPR001214">
    <property type="entry name" value="SET_dom"/>
</dbReference>